<feature type="transmembrane region" description="Helical" evidence="1">
    <location>
        <begin position="160"/>
        <end position="188"/>
    </location>
</feature>
<feature type="transmembrane region" description="Helical" evidence="1">
    <location>
        <begin position="122"/>
        <end position="139"/>
    </location>
</feature>
<feature type="transmembrane region" description="Helical" evidence="1">
    <location>
        <begin position="234"/>
        <end position="256"/>
    </location>
</feature>
<dbReference type="EMBL" id="CP114720">
    <property type="protein sequence ID" value="WAZ71528.1"/>
    <property type="molecule type" value="Genomic_DNA"/>
</dbReference>
<gene>
    <name evidence="2" type="ORF">O5404_00440</name>
</gene>
<feature type="transmembrane region" description="Helical" evidence="1">
    <location>
        <begin position="9"/>
        <end position="32"/>
    </location>
</feature>
<feature type="transmembrane region" description="Helical" evidence="1">
    <location>
        <begin position="200"/>
        <end position="222"/>
    </location>
</feature>
<sequence length="287" mass="31760">MFINYVKGLLIGSANIIPGVSGGTLALMLGIYHKIVYSSANLIRLKKVKEDTIFLTMLSLGILTSVTILAKIFKSYILDGSTRETYLNMLFIGLTTGIIFKLKQEIKTRNNNNNNSKKITKYFLFLIGFFTTLSLLLLRTYNISLDISEYQNKKSIKYHIVIATSGIIGGCAMILPGISGSLILLSIGTYKEIINIISQLNIIPCTIFGISTIIGTGITILIIEKTINKHFAKFLYLSIGLILGSILQMLFTITKLNVKPTLTLKISSGILFITGIYINRILESTKK</sequence>
<proteinExistence type="predicted"/>
<evidence type="ECO:0000313" key="3">
    <source>
        <dbReference type="Proteomes" id="UP001164513"/>
    </source>
</evidence>
<feature type="transmembrane region" description="Helical" evidence="1">
    <location>
        <begin position="52"/>
        <end position="73"/>
    </location>
</feature>
<dbReference type="PANTHER" id="PTHR37308:SF1">
    <property type="entry name" value="POLYPRENYL-PHOSPHATE TRANSPORTER"/>
    <property type="match status" value="1"/>
</dbReference>
<dbReference type="RefSeq" id="WP_152300391.1">
    <property type="nucleotide sequence ID" value="NZ_CP044783.2"/>
</dbReference>
<feature type="transmembrane region" description="Helical" evidence="1">
    <location>
        <begin position="85"/>
        <end position="102"/>
    </location>
</feature>
<protein>
    <submittedName>
        <fullName evidence="2">DUF368 domain-containing protein</fullName>
    </submittedName>
</protein>
<organism evidence="2 3">
    <name type="scientific">Borrelia miyamotoi</name>
    <dbReference type="NCBI Taxonomy" id="47466"/>
    <lineage>
        <taxon>Bacteria</taxon>
        <taxon>Pseudomonadati</taxon>
        <taxon>Spirochaetota</taxon>
        <taxon>Spirochaetia</taxon>
        <taxon>Spirochaetales</taxon>
        <taxon>Borreliaceae</taxon>
        <taxon>Borrelia</taxon>
    </lineage>
</organism>
<dbReference type="AlphaFoldDB" id="A0AAX3JLU2"/>
<keyword evidence="1" id="KW-1133">Transmembrane helix</keyword>
<evidence type="ECO:0000313" key="2">
    <source>
        <dbReference type="EMBL" id="WAZ71528.1"/>
    </source>
</evidence>
<dbReference type="InterPro" id="IPR007163">
    <property type="entry name" value="VCA0040-like"/>
</dbReference>
<keyword evidence="1" id="KW-0812">Transmembrane</keyword>
<reference evidence="2" key="1">
    <citation type="submission" date="2022-12" db="EMBL/GenBank/DDBJ databases">
        <title>B. miyamotoi WGS.</title>
        <authorList>
            <person name="Gabriele M."/>
            <person name="Kuleshov K.V."/>
            <person name="Hepner S."/>
            <person name="Hoornstra D."/>
            <person name="Hovius J.W."/>
            <person name="Platonov A.E."/>
            <person name="Fingerle V."/>
            <person name="Strube C."/>
        </authorList>
    </citation>
    <scope>NUCLEOTIDE SEQUENCE</scope>
    <source>
        <strain evidence="2">ZStruIII14-9</strain>
    </source>
</reference>
<dbReference type="PANTHER" id="PTHR37308">
    <property type="entry name" value="INTEGRAL MEMBRANE PROTEIN"/>
    <property type="match status" value="1"/>
</dbReference>
<evidence type="ECO:0000256" key="1">
    <source>
        <dbReference type="SAM" id="Phobius"/>
    </source>
</evidence>
<dbReference type="Pfam" id="PF04018">
    <property type="entry name" value="VCA0040-like"/>
    <property type="match status" value="1"/>
</dbReference>
<name>A0AAX3JLU2_9SPIR</name>
<keyword evidence="1" id="KW-0472">Membrane</keyword>
<accession>A0AAX3JLU2</accession>
<feature type="transmembrane region" description="Helical" evidence="1">
    <location>
        <begin position="262"/>
        <end position="282"/>
    </location>
</feature>
<dbReference type="Proteomes" id="UP001164513">
    <property type="component" value="Chromosome"/>
</dbReference>